<sequence length="108" mass="11847">MVRKVWFQLVDGATRVAFTDIQTASVSSGGQVNCAFTPTEAFDDGKGQPLEVYSPIGLFGEVMRDALIVVVVVGLDNTNTREGSWRFLLTLNSLRYVLVLLCQLGFTD</sequence>
<dbReference type="EMBL" id="KI691726">
    <property type="protein sequence ID" value="ETM51936.1"/>
    <property type="molecule type" value="Genomic_DNA"/>
</dbReference>
<evidence type="ECO:0000313" key="1">
    <source>
        <dbReference type="EMBL" id="ETM51936.1"/>
    </source>
</evidence>
<proteinExistence type="predicted"/>
<reference evidence="1" key="1">
    <citation type="submission" date="2013-11" db="EMBL/GenBank/DDBJ databases">
        <title>The Genome Sequence of Phytophthora parasitica IAC_01/95.</title>
        <authorList>
            <consortium name="The Broad Institute Genomics Platform"/>
            <person name="Russ C."/>
            <person name="Tyler B."/>
            <person name="Panabieres F."/>
            <person name="Shan W."/>
            <person name="Tripathy S."/>
            <person name="Grunwald N."/>
            <person name="Machado M."/>
            <person name="Johnson C.S."/>
            <person name="Arredondo F."/>
            <person name="Hong C."/>
            <person name="Coffey M."/>
            <person name="Young S.K."/>
            <person name="Zeng Q."/>
            <person name="Gargeya S."/>
            <person name="Fitzgerald M."/>
            <person name="Abouelleil A."/>
            <person name="Alvarado L."/>
            <person name="Chapman S.B."/>
            <person name="Gainer-Dewar J."/>
            <person name="Goldberg J."/>
            <person name="Griggs A."/>
            <person name="Gujja S."/>
            <person name="Hansen M."/>
            <person name="Howarth C."/>
            <person name="Imamovic A."/>
            <person name="Ireland A."/>
            <person name="Larimer J."/>
            <person name="McCowan C."/>
            <person name="Murphy C."/>
            <person name="Pearson M."/>
            <person name="Poon T.W."/>
            <person name="Priest M."/>
            <person name="Roberts A."/>
            <person name="Saif S."/>
            <person name="Shea T."/>
            <person name="Sykes S."/>
            <person name="Wortman J."/>
            <person name="Nusbaum C."/>
            <person name="Birren B."/>
        </authorList>
    </citation>
    <scope>NUCLEOTIDE SEQUENCE [LARGE SCALE GENOMIC DNA]</scope>
    <source>
        <strain evidence="1">IAC_01/95</strain>
    </source>
</reference>
<name>W2NTJ2_PHYNI</name>
<protein>
    <submittedName>
        <fullName evidence="1">Uncharacterized protein</fullName>
    </submittedName>
</protein>
<dbReference type="AlphaFoldDB" id="W2NTJ2"/>
<dbReference type="Proteomes" id="UP000054532">
    <property type="component" value="Unassembled WGS sequence"/>
</dbReference>
<gene>
    <name evidence="1" type="ORF">L914_04323</name>
</gene>
<accession>W2NTJ2</accession>
<organism evidence="1">
    <name type="scientific">Phytophthora nicotianae</name>
    <name type="common">Potato buckeye rot agent</name>
    <name type="synonym">Phytophthora parasitica</name>
    <dbReference type="NCBI Taxonomy" id="4792"/>
    <lineage>
        <taxon>Eukaryota</taxon>
        <taxon>Sar</taxon>
        <taxon>Stramenopiles</taxon>
        <taxon>Oomycota</taxon>
        <taxon>Peronosporomycetes</taxon>
        <taxon>Peronosporales</taxon>
        <taxon>Peronosporaceae</taxon>
        <taxon>Phytophthora</taxon>
    </lineage>
</organism>